<dbReference type="AlphaFoldDB" id="A0A0L0D747"/>
<dbReference type="PANTHER" id="PTHR33639:SF2">
    <property type="entry name" value="DUF393 DOMAIN-CONTAINING PROTEIN"/>
    <property type="match status" value="1"/>
</dbReference>
<organism evidence="2 3">
    <name type="scientific">Thecamonas trahens ATCC 50062</name>
    <dbReference type="NCBI Taxonomy" id="461836"/>
    <lineage>
        <taxon>Eukaryota</taxon>
        <taxon>Apusozoa</taxon>
        <taxon>Apusomonadida</taxon>
        <taxon>Apusomonadidae</taxon>
        <taxon>Thecamonas</taxon>
    </lineage>
</organism>
<sequence length="423" mass="43149">MPELGGALNMHAGWTGGQFSVVRAAVGLHLLALACVVASGGSQEASNSAPSGLLAALVSPGLVALLLAAAAVGVVVGVATRPLAVASGCVLAWWADRRATAAVFPWPPAQAAGLPPLMPTLAALAALAAARGAPYGSWPARVRVDPRGDFSVAPASTVLAWAVVVMAYANGLLAIAAAWPGGDTPLGLRALGSPLGGLFLAGVAALAAPVTRAAIWHASFVAQIAAAALAASGIDGSTSLSGLGASLGLAILHLVAFEPQWVPACACAPVAPGSTARDRVLYDGDCGLCHRFLRLVMAEAQRSTLPFVFTPLQSPLCKRLVLDSGLYDEAKAGPLPDSVLVVTADGRLLMKSAAAFYVMQRLGGMWRVIGELGMLLPQNLRDFGYESVASVRHMLFAKPKTGACPLLPKPYRSAFDLGDDFGV</sequence>
<gene>
    <name evidence="2" type="ORF">AMSG_04431</name>
</gene>
<dbReference type="RefSeq" id="XP_013758771.1">
    <property type="nucleotide sequence ID" value="XM_013903317.1"/>
</dbReference>
<protein>
    <recommendedName>
        <fullName evidence="4">DUF393 domain-containing protein</fullName>
    </recommendedName>
</protein>
<keyword evidence="1" id="KW-0472">Membrane</keyword>
<dbReference type="EMBL" id="GL349450">
    <property type="protein sequence ID" value="KNC48202.1"/>
    <property type="molecule type" value="Genomic_DNA"/>
</dbReference>
<keyword evidence="1" id="KW-1133">Transmembrane helix</keyword>
<reference evidence="2 3" key="1">
    <citation type="submission" date="2010-05" db="EMBL/GenBank/DDBJ databases">
        <title>The Genome Sequence of Thecamonas trahens ATCC 50062.</title>
        <authorList>
            <consortium name="The Broad Institute Genome Sequencing Platform"/>
            <person name="Russ C."/>
            <person name="Cuomo C."/>
            <person name="Shea T."/>
            <person name="Young S.K."/>
            <person name="Zeng Q."/>
            <person name="Koehrsen M."/>
            <person name="Haas B."/>
            <person name="Borodovsky M."/>
            <person name="Guigo R."/>
            <person name="Alvarado L."/>
            <person name="Berlin A."/>
            <person name="Bochicchio J."/>
            <person name="Borenstein D."/>
            <person name="Chapman S."/>
            <person name="Chen Z."/>
            <person name="Freedman E."/>
            <person name="Gellesch M."/>
            <person name="Goldberg J."/>
            <person name="Griggs A."/>
            <person name="Gujja S."/>
            <person name="Heilman E."/>
            <person name="Heiman D."/>
            <person name="Hepburn T."/>
            <person name="Howarth C."/>
            <person name="Jen D."/>
            <person name="Larson L."/>
            <person name="Mehta T."/>
            <person name="Park D."/>
            <person name="Pearson M."/>
            <person name="Roberts A."/>
            <person name="Saif S."/>
            <person name="Shenoy N."/>
            <person name="Sisk P."/>
            <person name="Stolte C."/>
            <person name="Sykes S."/>
            <person name="Thomson T."/>
            <person name="Walk T."/>
            <person name="White J."/>
            <person name="Yandava C."/>
            <person name="Burger G."/>
            <person name="Gray M.W."/>
            <person name="Holland P.W.H."/>
            <person name="King N."/>
            <person name="Lang F.B.F."/>
            <person name="Roger A.J."/>
            <person name="Ruiz-Trillo I."/>
            <person name="Lander E."/>
            <person name="Nusbaum C."/>
        </authorList>
    </citation>
    <scope>NUCLEOTIDE SEQUENCE [LARGE SCALE GENOMIC DNA]</scope>
    <source>
        <strain evidence="2 3">ATCC 50062</strain>
    </source>
</reference>
<feature type="transmembrane region" description="Helical" evidence="1">
    <location>
        <begin position="186"/>
        <end position="208"/>
    </location>
</feature>
<dbReference type="InterPro" id="IPR052927">
    <property type="entry name" value="DCC_oxidoreductase"/>
</dbReference>
<accession>A0A0L0D747</accession>
<dbReference type="InterPro" id="IPR007263">
    <property type="entry name" value="DCC1-like"/>
</dbReference>
<evidence type="ECO:0000313" key="2">
    <source>
        <dbReference type="EMBL" id="KNC48202.1"/>
    </source>
</evidence>
<name>A0A0L0D747_THETB</name>
<dbReference type="PANTHER" id="PTHR33639">
    <property type="entry name" value="THIOL-DISULFIDE OXIDOREDUCTASE DCC"/>
    <property type="match status" value="1"/>
</dbReference>
<dbReference type="STRING" id="461836.A0A0L0D747"/>
<dbReference type="Proteomes" id="UP000054408">
    <property type="component" value="Unassembled WGS sequence"/>
</dbReference>
<feature type="transmembrane region" description="Helical" evidence="1">
    <location>
        <begin position="20"/>
        <end position="41"/>
    </location>
</feature>
<feature type="transmembrane region" description="Helical" evidence="1">
    <location>
        <begin position="158"/>
        <end position="179"/>
    </location>
</feature>
<evidence type="ECO:0000313" key="3">
    <source>
        <dbReference type="Proteomes" id="UP000054408"/>
    </source>
</evidence>
<dbReference type="GeneID" id="25563974"/>
<evidence type="ECO:0008006" key="4">
    <source>
        <dbReference type="Google" id="ProtNLM"/>
    </source>
</evidence>
<keyword evidence="3" id="KW-1185">Reference proteome</keyword>
<feature type="transmembrane region" description="Helical" evidence="1">
    <location>
        <begin position="53"/>
        <end position="72"/>
    </location>
</feature>
<dbReference type="Pfam" id="PF04134">
    <property type="entry name" value="DCC1-like"/>
    <property type="match status" value="1"/>
</dbReference>
<keyword evidence="1" id="KW-0812">Transmembrane</keyword>
<dbReference type="GO" id="GO:0015035">
    <property type="term" value="F:protein-disulfide reductase activity"/>
    <property type="evidence" value="ECO:0007669"/>
    <property type="project" value="InterPro"/>
</dbReference>
<evidence type="ECO:0000256" key="1">
    <source>
        <dbReference type="SAM" id="Phobius"/>
    </source>
</evidence>
<proteinExistence type="predicted"/>